<organism evidence="10 11">
    <name type="scientific">Streptococcus macacae NCTC 11558</name>
    <dbReference type="NCBI Taxonomy" id="764298"/>
    <lineage>
        <taxon>Bacteria</taxon>
        <taxon>Bacillati</taxon>
        <taxon>Bacillota</taxon>
        <taxon>Bacilli</taxon>
        <taxon>Lactobacillales</taxon>
        <taxon>Streptococcaceae</taxon>
        <taxon>Streptococcus</taxon>
    </lineage>
</organism>
<dbReference type="InterPro" id="IPR011252">
    <property type="entry name" value="Fibrogen-bd_dom1"/>
</dbReference>
<dbReference type="InterPro" id="IPR041033">
    <property type="entry name" value="SpaA_PFL_dom_1"/>
</dbReference>
<dbReference type="SUPFAM" id="SSF49401">
    <property type="entry name" value="Bacterial adhesins"/>
    <property type="match status" value="2"/>
</dbReference>
<name>G5JV51_9STRE</name>
<evidence type="ECO:0000256" key="6">
    <source>
        <dbReference type="SAM" id="MobiDB-lite"/>
    </source>
</evidence>
<evidence type="ECO:0000256" key="1">
    <source>
        <dbReference type="ARBA" id="ARBA00004168"/>
    </source>
</evidence>
<dbReference type="STRING" id="764298.STRMA_1760"/>
<keyword evidence="2" id="KW-0134">Cell wall</keyword>
<evidence type="ECO:0000256" key="5">
    <source>
        <dbReference type="ARBA" id="ARBA00023088"/>
    </source>
</evidence>
<dbReference type="InterPro" id="IPR013783">
    <property type="entry name" value="Ig-like_fold"/>
</dbReference>
<dbReference type="Gene3D" id="2.60.40.740">
    <property type="match status" value="1"/>
</dbReference>
<dbReference type="Pfam" id="PF17802">
    <property type="entry name" value="SpaA"/>
    <property type="match status" value="1"/>
</dbReference>
<evidence type="ECO:0000259" key="9">
    <source>
        <dbReference type="Pfam" id="PF17961"/>
    </source>
</evidence>
<dbReference type="SUPFAM" id="SSF49478">
    <property type="entry name" value="Cna protein B-type domain"/>
    <property type="match status" value="1"/>
</dbReference>
<dbReference type="NCBIfam" id="TIGR01167">
    <property type="entry name" value="LPXTG_anchor"/>
    <property type="match status" value="1"/>
</dbReference>
<proteinExistence type="predicted"/>
<keyword evidence="7" id="KW-0812">Transmembrane</keyword>
<evidence type="ECO:0000259" key="8">
    <source>
        <dbReference type="Pfam" id="PF17802"/>
    </source>
</evidence>
<keyword evidence="4" id="KW-0732">Signal</keyword>
<dbReference type="InterPro" id="IPR041171">
    <property type="entry name" value="SDR_Ig"/>
</dbReference>
<comment type="subcellular location">
    <subcellularLocation>
        <location evidence="1">Secreted</location>
        <location evidence="1">Cell wall</location>
        <topology evidence="1">Peptidoglycan-anchor</topology>
    </subcellularLocation>
</comment>
<comment type="caution">
    <text evidence="10">The sequence shown here is derived from an EMBL/GenBank/DDBJ whole genome shotgun (WGS) entry which is preliminary data.</text>
</comment>
<keyword evidence="5" id="KW-0572">Peptidoglycan-anchor</keyword>
<evidence type="ECO:0000256" key="3">
    <source>
        <dbReference type="ARBA" id="ARBA00022525"/>
    </source>
</evidence>
<keyword evidence="3" id="KW-0964">Secreted</keyword>
<dbReference type="Pfam" id="PF17961">
    <property type="entry name" value="Big_8"/>
    <property type="match status" value="1"/>
</dbReference>
<feature type="region of interest" description="Disordered" evidence="6">
    <location>
        <begin position="425"/>
        <end position="579"/>
    </location>
</feature>
<evidence type="ECO:0000313" key="10">
    <source>
        <dbReference type="EMBL" id="EHJ52328.1"/>
    </source>
</evidence>
<feature type="transmembrane region" description="Helical" evidence="7">
    <location>
        <begin position="588"/>
        <end position="608"/>
    </location>
</feature>
<feature type="compositionally biased region" description="Low complexity" evidence="6">
    <location>
        <begin position="426"/>
        <end position="531"/>
    </location>
</feature>
<evidence type="ECO:0000256" key="4">
    <source>
        <dbReference type="ARBA" id="ARBA00022729"/>
    </source>
</evidence>
<sequence length="614" mass="65994">MKKGFFMKKKLLEWLSLFLIGTVAILGGLLAGKASAAEQGDVITKMYVTNREGNPLTDEIDQWEQFRLNADFKLPNNTVKAGDTTTVSLPKEITFATSASFDVQDSSGNVVAKAVVDKDTKKVTLTYTDFVENHSDISGTFFFYIRADHTQITEKQQVPLNITVNNKVFPAGSFTFKGITVPKGEPIEKSGWQNASNPRIGQYYIAVNRANTNLKNTKIVDKLQGSYLNYVPGSFIIEKGKWVYENGDWALKNASTVTDQYPAKITGSSFSIDFGDLDADTGFAISYQVNIPYTPVDGEAFGNSATLTANNRSAQTVDSKYYFLAAGGQAEGYTYNVKIKKVNEQGQPLASAVFDLIRVKTGQTVGQLTTDNSGEATLGGLLKDAYILRETSAPKGYVKADDISVSADDFDTGSKTAQKTITNKAEVTTTTETSTTESSTVTTPETSSTTNTTTESTTLEDTTTENSTTTVTEGSTTTTEVLTETTDPTTTAVENVTTATSTTSAETTVSNTNTTSQSLSTSSSVRETSTTDQTTVIPQSSASTISSNVDKISSSTKRSAVEKTAAKTSSSQTKKSHKWGLPSTGEYASVYLSLLGLLLISAVGIYHYKKNSSL</sequence>
<dbReference type="AlphaFoldDB" id="G5JV51"/>
<dbReference type="Proteomes" id="UP000003573">
    <property type="component" value="Unassembled WGS sequence"/>
</dbReference>
<feature type="compositionally biased region" description="Polar residues" evidence="6">
    <location>
        <begin position="532"/>
        <end position="558"/>
    </location>
</feature>
<protein>
    <submittedName>
        <fullName evidence="10">Cna protein B-type domain protein</fullName>
    </submittedName>
</protein>
<dbReference type="Gene3D" id="2.60.40.10">
    <property type="entry name" value="Immunoglobulins"/>
    <property type="match status" value="1"/>
</dbReference>
<gene>
    <name evidence="10" type="ORF">STRMA_1760</name>
</gene>
<dbReference type="EMBL" id="AEUW02000001">
    <property type="protein sequence ID" value="EHJ52328.1"/>
    <property type="molecule type" value="Genomic_DNA"/>
</dbReference>
<evidence type="ECO:0000256" key="7">
    <source>
        <dbReference type="SAM" id="Phobius"/>
    </source>
</evidence>
<feature type="domain" description="SDR-like Ig" evidence="9">
    <location>
        <begin position="60"/>
        <end position="156"/>
    </location>
</feature>
<dbReference type="eggNOG" id="COG4932">
    <property type="taxonomic scope" value="Bacteria"/>
</dbReference>
<keyword evidence="11" id="KW-1185">Reference proteome</keyword>
<feature type="domain" description="SpaA-like prealbumin fold" evidence="8">
    <location>
        <begin position="336"/>
        <end position="412"/>
    </location>
</feature>
<evidence type="ECO:0000313" key="11">
    <source>
        <dbReference type="Proteomes" id="UP000003573"/>
    </source>
</evidence>
<dbReference type="Gene3D" id="2.60.40.1280">
    <property type="match status" value="1"/>
</dbReference>
<dbReference type="GO" id="GO:0007155">
    <property type="term" value="P:cell adhesion"/>
    <property type="evidence" value="ECO:0007669"/>
    <property type="project" value="InterPro"/>
</dbReference>
<dbReference type="InterPro" id="IPR008966">
    <property type="entry name" value="Adhesion_dom_sf"/>
</dbReference>
<keyword evidence="7" id="KW-1133">Transmembrane helix</keyword>
<reference evidence="10 11" key="1">
    <citation type="journal article" date="2014" name="Int. J. Syst. Evol. Microbiol.">
        <title>Phylogenomics and the dynamic genome evolution of the genus Streptococcus.</title>
        <authorList>
            <consortium name="The Broad Institute Genome Sequencing Platform"/>
            <person name="Richards V.P."/>
            <person name="Palmer S.R."/>
            <person name="Pavinski Bitar P.D."/>
            <person name="Qin X."/>
            <person name="Weinstock G.M."/>
            <person name="Highlander S.K."/>
            <person name="Town C.D."/>
            <person name="Burne R.A."/>
            <person name="Stanhope M.J."/>
        </authorList>
    </citation>
    <scope>NUCLEOTIDE SEQUENCE [LARGE SCALE GENOMIC DNA]</scope>
    <source>
        <strain evidence="10 11">NCTC 11558</strain>
    </source>
</reference>
<evidence type="ECO:0000256" key="2">
    <source>
        <dbReference type="ARBA" id="ARBA00022512"/>
    </source>
</evidence>
<keyword evidence="7" id="KW-0472">Membrane</keyword>
<accession>G5JV51</accession>